<evidence type="ECO:0000256" key="6">
    <source>
        <dbReference type="ARBA" id="ARBA00022729"/>
    </source>
</evidence>
<evidence type="ECO:0000259" key="13">
    <source>
        <dbReference type="PROSITE" id="PS50189"/>
    </source>
</evidence>
<evidence type="ECO:0000256" key="10">
    <source>
        <dbReference type="PROSITE-ProRule" id="PRU00090"/>
    </source>
</evidence>
<proteinExistence type="inferred from homology"/>
<dbReference type="OMA" id="NAERCKC"/>
<evidence type="ECO:0000256" key="2">
    <source>
        <dbReference type="ARBA" id="ARBA00010054"/>
    </source>
</evidence>
<dbReference type="AlphaFoldDB" id="A0A8C4PXF1"/>
<dbReference type="FunFam" id="1.10.2000.10:FF:000005">
    <property type="entry name" value="secreted frizzled-related protein 4"/>
    <property type="match status" value="1"/>
</dbReference>
<evidence type="ECO:0000256" key="1">
    <source>
        <dbReference type="ARBA" id="ARBA00004613"/>
    </source>
</evidence>
<keyword evidence="15" id="KW-1185">Reference proteome</keyword>
<dbReference type="GO" id="GO:0030154">
    <property type="term" value="P:cell differentiation"/>
    <property type="evidence" value="ECO:0007669"/>
    <property type="project" value="UniProtKB-KW"/>
</dbReference>
<dbReference type="GO" id="GO:0001944">
    <property type="term" value="P:vasculature development"/>
    <property type="evidence" value="ECO:0007669"/>
    <property type="project" value="Ensembl"/>
</dbReference>
<evidence type="ECO:0000256" key="5">
    <source>
        <dbReference type="ARBA" id="ARBA00022687"/>
    </source>
</evidence>
<dbReference type="Ensembl" id="ENSEBUT00000003902.1">
    <property type="protein sequence ID" value="ENSEBUP00000003529.1"/>
    <property type="gene ID" value="ENSEBUG00000002535.1"/>
</dbReference>
<dbReference type="InterPro" id="IPR020067">
    <property type="entry name" value="Frizzled_dom"/>
</dbReference>
<feature type="disulfide bond" evidence="10">
    <location>
        <begin position="41"/>
        <end position="102"/>
    </location>
</feature>
<feature type="signal peptide" evidence="11">
    <location>
        <begin position="1"/>
        <end position="31"/>
    </location>
</feature>
<dbReference type="SUPFAM" id="SSF50242">
    <property type="entry name" value="TIMP-like"/>
    <property type="match status" value="1"/>
</dbReference>
<organism evidence="14 15">
    <name type="scientific">Eptatretus burgeri</name>
    <name type="common">Inshore hagfish</name>
    <dbReference type="NCBI Taxonomy" id="7764"/>
    <lineage>
        <taxon>Eukaryota</taxon>
        <taxon>Metazoa</taxon>
        <taxon>Chordata</taxon>
        <taxon>Craniata</taxon>
        <taxon>Vertebrata</taxon>
        <taxon>Cyclostomata</taxon>
        <taxon>Myxini</taxon>
        <taxon>Myxiniformes</taxon>
        <taxon>Myxinidae</taxon>
        <taxon>Eptatretinae</taxon>
        <taxon>Eptatretus</taxon>
    </lineage>
</organism>
<dbReference type="GO" id="GO:0035988">
    <property type="term" value="P:chondrocyte proliferation"/>
    <property type="evidence" value="ECO:0007669"/>
    <property type="project" value="Ensembl"/>
</dbReference>
<dbReference type="PANTHER" id="PTHR11309:SF97">
    <property type="entry name" value="SECRETED FRIZZLED-RELATED PROTEIN 3"/>
    <property type="match status" value="1"/>
</dbReference>
<feature type="disulfide bond" evidence="10">
    <location>
        <begin position="49"/>
        <end position="95"/>
    </location>
</feature>
<protein>
    <submittedName>
        <fullName evidence="14">Frizzled related protein</fullName>
    </submittedName>
</protein>
<keyword evidence="5" id="KW-0879">Wnt signaling pathway</keyword>
<evidence type="ECO:0000256" key="4">
    <source>
        <dbReference type="ARBA" id="ARBA00022525"/>
    </source>
</evidence>
<comment type="subcellular location">
    <subcellularLocation>
        <location evidence="1">Secreted</location>
    </subcellularLocation>
</comment>
<feature type="domain" description="FZ" evidence="12">
    <location>
        <begin position="41"/>
        <end position="156"/>
    </location>
</feature>
<feature type="disulfide bond" evidence="10">
    <location>
        <begin position="118"/>
        <end position="142"/>
    </location>
</feature>
<dbReference type="InterPro" id="IPR008993">
    <property type="entry name" value="TIMP-like_OB-fold"/>
</dbReference>
<dbReference type="InterPro" id="IPR001134">
    <property type="entry name" value="Netrin_domain"/>
</dbReference>
<dbReference type="Pfam" id="PF01392">
    <property type="entry name" value="Fz"/>
    <property type="match status" value="1"/>
</dbReference>
<keyword evidence="6 11" id="KW-0732">Signal</keyword>
<reference evidence="14" key="2">
    <citation type="submission" date="2025-09" db="UniProtKB">
        <authorList>
            <consortium name="Ensembl"/>
        </authorList>
    </citation>
    <scope>IDENTIFICATION</scope>
</reference>
<dbReference type="GO" id="GO:0035567">
    <property type="term" value="P:non-canonical Wnt signaling pathway"/>
    <property type="evidence" value="ECO:0007669"/>
    <property type="project" value="TreeGrafter"/>
</dbReference>
<dbReference type="SUPFAM" id="SSF63501">
    <property type="entry name" value="Frizzled cysteine-rich domain"/>
    <property type="match status" value="1"/>
</dbReference>
<dbReference type="GO" id="GO:0005737">
    <property type="term" value="C:cytoplasm"/>
    <property type="evidence" value="ECO:0007669"/>
    <property type="project" value="TreeGrafter"/>
</dbReference>
<dbReference type="PANTHER" id="PTHR11309">
    <property type="entry name" value="FRIZZLED"/>
    <property type="match status" value="1"/>
</dbReference>
<dbReference type="PROSITE" id="PS50038">
    <property type="entry name" value="FZ"/>
    <property type="match status" value="1"/>
</dbReference>
<evidence type="ECO:0000256" key="7">
    <source>
        <dbReference type="ARBA" id="ARBA00022782"/>
    </source>
</evidence>
<dbReference type="GO" id="GO:0090090">
    <property type="term" value="P:negative regulation of canonical Wnt signaling pathway"/>
    <property type="evidence" value="ECO:0007669"/>
    <property type="project" value="UniProtKB-ARBA"/>
</dbReference>
<evidence type="ECO:0000256" key="11">
    <source>
        <dbReference type="SAM" id="SignalP"/>
    </source>
</evidence>
<keyword evidence="8 10" id="KW-1015">Disulfide bond</keyword>
<evidence type="ECO:0000256" key="9">
    <source>
        <dbReference type="ARBA" id="ARBA00023180"/>
    </source>
</evidence>
<keyword evidence="9" id="KW-0325">Glycoprotein</keyword>
<comment type="similarity">
    <text evidence="2">Belongs to the secreted frizzled-related protein (sFRP) family.</text>
</comment>
<evidence type="ECO:0000313" key="14">
    <source>
        <dbReference type="Ensembl" id="ENSEBUP00000003529.1"/>
    </source>
</evidence>
<dbReference type="Gene3D" id="1.10.2000.10">
    <property type="entry name" value="Frizzled cysteine-rich domain"/>
    <property type="match status" value="1"/>
</dbReference>
<reference evidence="14" key="1">
    <citation type="submission" date="2025-08" db="UniProtKB">
        <authorList>
            <consortium name="Ensembl"/>
        </authorList>
    </citation>
    <scope>IDENTIFICATION</scope>
</reference>
<dbReference type="Proteomes" id="UP000694388">
    <property type="component" value="Unplaced"/>
</dbReference>
<accession>A0A8C4PXF1</accession>
<dbReference type="InterPro" id="IPR015526">
    <property type="entry name" value="Frizzled/SFRP"/>
</dbReference>
<dbReference type="Pfam" id="PF01759">
    <property type="entry name" value="NTR"/>
    <property type="match status" value="1"/>
</dbReference>
<evidence type="ECO:0000259" key="12">
    <source>
        <dbReference type="PROSITE" id="PS50038"/>
    </source>
</evidence>
<dbReference type="InterPro" id="IPR036790">
    <property type="entry name" value="Frizzled_dom_sf"/>
</dbReference>
<sequence>MQPVVPQTHSRNRTLLQSLLLTMLAVPALRASRGSLAAMDCEPIRIPMCRSMLWNMTRMPNHLHHSTQENAILSIEQFDELLATQCSPVLSFFLCALYAPICTISFQHEPIKPCRALCEAARGSCEPVMRRYNYRWPESMECEELPVYERGVCISPEAIVTHMPDEPCKCKMFKMNQRIYATKNFHYVIRAGIKQTQQLDCEEIQTTVQVKEVLKSSVLNISQGEVQIYTNSSCLCPKLVVNKEYLIMGYEDHRLSRLLLFDGCVAEDWEERLRRKVKVSIVHNGSQHT</sequence>
<feature type="domain" description="NTR" evidence="13">
    <location>
        <begin position="168"/>
        <end position="286"/>
    </location>
</feature>
<keyword evidence="4" id="KW-0964">Secreted</keyword>
<comment type="caution">
    <text evidence="10">Lacks conserved residue(s) required for the propagation of feature annotation.</text>
</comment>
<keyword evidence="3" id="KW-0217">Developmental protein</keyword>
<dbReference type="GeneTree" id="ENSGT00940000165507"/>
<dbReference type="PROSITE" id="PS50189">
    <property type="entry name" value="NTR"/>
    <property type="match status" value="1"/>
</dbReference>
<dbReference type="GO" id="GO:0005615">
    <property type="term" value="C:extracellular space"/>
    <property type="evidence" value="ECO:0007669"/>
    <property type="project" value="TreeGrafter"/>
</dbReference>
<keyword evidence="7" id="KW-0221">Differentiation</keyword>
<feature type="chain" id="PRO_5034215981" evidence="11">
    <location>
        <begin position="32"/>
        <end position="289"/>
    </location>
</feature>
<dbReference type="GO" id="GO:0060070">
    <property type="term" value="P:canonical Wnt signaling pathway"/>
    <property type="evidence" value="ECO:0007669"/>
    <property type="project" value="TreeGrafter"/>
</dbReference>
<dbReference type="SMART" id="SM00063">
    <property type="entry name" value="FRI"/>
    <property type="match status" value="1"/>
</dbReference>
<evidence type="ECO:0000256" key="3">
    <source>
        <dbReference type="ARBA" id="ARBA00022473"/>
    </source>
</evidence>
<dbReference type="Gene3D" id="2.40.50.120">
    <property type="match status" value="1"/>
</dbReference>
<dbReference type="GO" id="GO:0017147">
    <property type="term" value="F:Wnt-protein binding"/>
    <property type="evidence" value="ECO:0007669"/>
    <property type="project" value="TreeGrafter"/>
</dbReference>
<name>A0A8C4PXF1_EPTBU</name>
<dbReference type="SMART" id="SM00643">
    <property type="entry name" value="C345C"/>
    <property type="match status" value="1"/>
</dbReference>
<dbReference type="InterPro" id="IPR018933">
    <property type="entry name" value="Netrin_module_non-TIMP"/>
</dbReference>
<evidence type="ECO:0000256" key="8">
    <source>
        <dbReference type="ARBA" id="ARBA00023157"/>
    </source>
</evidence>
<evidence type="ECO:0000313" key="15">
    <source>
        <dbReference type="Proteomes" id="UP000694388"/>
    </source>
</evidence>